<evidence type="ECO:0000313" key="1">
    <source>
        <dbReference type="EMBL" id="NDK57513.1"/>
    </source>
</evidence>
<dbReference type="Gene3D" id="3.40.50.300">
    <property type="entry name" value="P-loop containing nucleotide triphosphate hydrolases"/>
    <property type="match status" value="1"/>
</dbReference>
<dbReference type="SUPFAM" id="SSF52540">
    <property type="entry name" value="P-loop containing nucleoside triphosphate hydrolases"/>
    <property type="match status" value="1"/>
</dbReference>
<keyword evidence="2" id="KW-1185">Reference proteome</keyword>
<protein>
    <recommendedName>
        <fullName evidence="3">Thymidylate kinase</fullName>
    </recommendedName>
</protein>
<dbReference type="InterPro" id="IPR027417">
    <property type="entry name" value="P-loop_NTPase"/>
</dbReference>
<dbReference type="AlphaFoldDB" id="A0A6B2H518"/>
<dbReference type="Proteomes" id="UP000478546">
    <property type="component" value="Unassembled WGS sequence"/>
</dbReference>
<evidence type="ECO:0000313" key="2">
    <source>
        <dbReference type="Proteomes" id="UP000478546"/>
    </source>
</evidence>
<evidence type="ECO:0008006" key="3">
    <source>
        <dbReference type="Google" id="ProtNLM"/>
    </source>
</evidence>
<name>A0A6B2H518_9BACT</name>
<dbReference type="RefSeq" id="WP_162347571.1">
    <property type="nucleotide sequence ID" value="NZ_JAAEAA010000028.1"/>
</dbReference>
<comment type="caution">
    <text evidence="1">The sequence shown here is derived from an EMBL/GenBank/DDBJ whole genome shotgun (WGS) entry which is preliminary data.</text>
</comment>
<accession>A0A6B2H518</accession>
<reference evidence="1 2" key="1">
    <citation type="submission" date="2020-01" db="EMBL/GenBank/DDBJ databases">
        <authorList>
            <person name="Kim M.K."/>
        </authorList>
    </citation>
    <scope>NUCLEOTIDE SEQUENCE [LARGE SCALE GENOMIC DNA]</scope>
    <source>
        <strain evidence="1 2">BT213</strain>
    </source>
</reference>
<proteinExistence type="predicted"/>
<sequence>MLKSMKLKSRFICFIGIDGSGKSTLAEMLCEDLRTNGYSVDYLWLRMNYLFTKPVLLLCRILGLTRRPIVNGRKISVHEFHRSKFIANVVQVLHSFDTFLHFVVRIYFPLKFTKKVIVCDRFIYDVFADFAIEAKNKNVFSKRVFKMANKMTKNATLLIIKVPKEEILKRKPDVIDYDLDYDLRYNLYEDIASFKEMNVVDNTIELAEVYQKVKRVVVA</sequence>
<organism evidence="1 2">
    <name type="scientific">Pontibacter fetidus</name>
    <dbReference type="NCBI Taxonomy" id="2700082"/>
    <lineage>
        <taxon>Bacteria</taxon>
        <taxon>Pseudomonadati</taxon>
        <taxon>Bacteroidota</taxon>
        <taxon>Cytophagia</taxon>
        <taxon>Cytophagales</taxon>
        <taxon>Hymenobacteraceae</taxon>
        <taxon>Pontibacter</taxon>
    </lineage>
</organism>
<dbReference type="EMBL" id="JAAEAA010000028">
    <property type="protein sequence ID" value="NDK57513.1"/>
    <property type="molecule type" value="Genomic_DNA"/>
</dbReference>
<gene>
    <name evidence="1" type="ORF">GWO68_16430</name>
</gene>